<sequence length="305" mass="33834">MGAPLKSECSDPVIRDLWHPISHLSEVAGAGMKQTRLLGEPIVCGIDDRGHLAAFRLTDGLSHEVPGAKQEPLPVREHLGYIWTSLGNPAEEIFAIPEAEESDRTNMNGFSVGVACSAPRAIENFLDVAHFPYVHSGILGVEPHTEVADYDVTFEDGEIWTRNVDYYQPRASTSAGSGVAVRYWYRVPHPYAAVLYKTSSVLSGRMEMVLALLIHPVTETFIRVHIFNSLLDNESTNTEILRFNQEIFGQDKPIVENQHPKLLPLDPRVETPIRADKLAVAYRRRLSELGVTYGVIPTRALVGSV</sequence>
<dbReference type="SUPFAM" id="SSF50022">
    <property type="entry name" value="ISP domain"/>
    <property type="match status" value="1"/>
</dbReference>
<gene>
    <name evidence="3" type="ORF">METZ01_LOCUS36803</name>
</gene>
<evidence type="ECO:0000259" key="2">
    <source>
        <dbReference type="Pfam" id="PF19112"/>
    </source>
</evidence>
<dbReference type="InterPro" id="IPR050584">
    <property type="entry name" value="Cholesterol_7-desaturase"/>
</dbReference>
<evidence type="ECO:0000256" key="1">
    <source>
        <dbReference type="ARBA" id="ARBA00023002"/>
    </source>
</evidence>
<dbReference type="Gene3D" id="3.90.380.10">
    <property type="entry name" value="Naphthalene 1,2-dioxygenase Alpha Subunit, Chain A, domain 1"/>
    <property type="match status" value="1"/>
</dbReference>
<evidence type="ECO:0000313" key="3">
    <source>
        <dbReference type="EMBL" id="SUZ83949.1"/>
    </source>
</evidence>
<dbReference type="EMBL" id="UINC01001573">
    <property type="protein sequence ID" value="SUZ83949.1"/>
    <property type="molecule type" value="Genomic_DNA"/>
</dbReference>
<organism evidence="3">
    <name type="scientific">marine metagenome</name>
    <dbReference type="NCBI Taxonomy" id="408172"/>
    <lineage>
        <taxon>unclassified sequences</taxon>
        <taxon>metagenomes</taxon>
        <taxon>ecological metagenomes</taxon>
    </lineage>
</organism>
<dbReference type="AlphaFoldDB" id="A0A381QZ99"/>
<dbReference type="Pfam" id="PF19112">
    <property type="entry name" value="VanA_C"/>
    <property type="match status" value="1"/>
</dbReference>
<reference evidence="3" key="1">
    <citation type="submission" date="2018-05" db="EMBL/GenBank/DDBJ databases">
        <authorList>
            <person name="Lanie J.A."/>
            <person name="Ng W.-L."/>
            <person name="Kazmierczak K.M."/>
            <person name="Andrzejewski T.M."/>
            <person name="Davidsen T.M."/>
            <person name="Wayne K.J."/>
            <person name="Tettelin H."/>
            <person name="Glass J.I."/>
            <person name="Rusch D."/>
            <person name="Podicherti R."/>
            <person name="Tsui H.-C.T."/>
            <person name="Winkler M.E."/>
        </authorList>
    </citation>
    <scope>NUCLEOTIDE SEQUENCE</scope>
</reference>
<keyword evidence="1" id="KW-0560">Oxidoreductase</keyword>
<dbReference type="SUPFAM" id="SSF55961">
    <property type="entry name" value="Bet v1-like"/>
    <property type="match status" value="1"/>
</dbReference>
<dbReference type="GO" id="GO:0016491">
    <property type="term" value="F:oxidoreductase activity"/>
    <property type="evidence" value="ECO:0007669"/>
    <property type="project" value="UniProtKB-KW"/>
</dbReference>
<name>A0A381QZ99_9ZZZZ</name>
<accession>A0A381QZ99</accession>
<dbReference type="InterPro" id="IPR044043">
    <property type="entry name" value="VanA_C_cat"/>
</dbReference>
<dbReference type="PANTHER" id="PTHR21266:SF60">
    <property type="entry name" value="3-KETOSTEROID-9-ALPHA-MONOOXYGENASE, OXYGENASE COMPONENT"/>
    <property type="match status" value="1"/>
</dbReference>
<feature type="domain" description="Vanillate O-demethylase oxygenase-like C-terminal catalytic" evidence="2">
    <location>
        <begin position="114"/>
        <end position="289"/>
    </location>
</feature>
<dbReference type="PANTHER" id="PTHR21266">
    <property type="entry name" value="IRON-SULFUR DOMAIN CONTAINING PROTEIN"/>
    <property type="match status" value="1"/>
</dbReference>
<proteinExistence type="predicted"/>
<dbReference type="GO" id="GO:0051537">
    <property type="term" value="F:2 iron, 2 sulfur cluster binding"/>
    <property type="evidence" value="ECO:0007669"/>
    <property type="project" value="InterPro"/>
</dbReference>
<protein>
    <recommendedName>
        <fullName evidence="2">Vanillate O-demethylase oxygenase-like C-terminal catalytic domain-containing protein</fullName>
    </recommendedName>
</protein>
<dbReference type="InterPro" id="IPR036922">
    <property type="entry name" value="Rieske_2Fe-2S_sf"/>
</dbReference>